<accession>A0ABR2EEH3</accession>
<organism evidence="1 2">
    <name type="scientific">Hibiscus sabdariffa</name>
    <name type="common">roselle</name>
    <dbReference type="NCBI Taxonomy" id="183260"/>
    <lineage>
        <taxon>Eukaryota</taxon>
        <taxon>Viridiplantae</taxon>
        <taxon>Streptophyta</taxon>
        <taxon>Embryophyta</taxon>
        <taxon>Tracheophyta</taxon>
        <taxon>Spermatophyta</taxon>
        <taxon>Magnoliopsida</taxon>
        <taxon>eudicotyledons</taxon>
        <taxon>Gunneridae</taxon>
        <taxon>Pentapetalae</taxon>
        <taxon>rosids</taxon>
        <taxon>malvids</taxon>
        <taxon>Malvales</taxon>
        <taxon>Malvaceae</taxon>
        <taxon>Malvoideae</taxon>
        <taxon>Hibiscus</taxon>
    </lineage>
</organism>
<dbReference type="Proteomes" id="UP001472677">
    <property type="component" value="Unassembled WGS sequence"/>
</dbReference>
<name>A0ABR2EEH3_9ROSI</name>
<comment type="caution">
    <text evidence="1">The sequence shown here is derived from an EMBL/GenBank/DDBJ whole genome shotgun (WGS) entry which is preliminary data.</text>
</comment>
<evidence type="ECO:0000313" key="2">
    <source>
        <dbReference type="Proteomes" id="UP001472677"/>
    </source>
</evidence>
<gene>
    <name evidence="1" type="ORF">V6N12_042191</name>
</gene>
<reference evidence="1 2" key="1">
    <citation type="journal article" date="2024" name="G3 (Bethesda)">
        <title>Genome assembly of Hibiscus sabdariffa L. provides insights into metabolisms of medicinal natural products.</title>
        <authorList>
            <person name="Kim T."/>
        </authorList>
    </citation>
    <scope>NUCLEOTIDE SEQUENCE [LARGE SCALE GENOMIC DNA]</scope>
    <source>
        <strain evidence="1">TK-2024</strain>
        <tissue evidence="1">Old leaves</tissue>
    </source>
</reference>
<keyword evidence="2" id="KW-1185">Reference proteome</keyword>
<sequence length="83" mass="9413">MWHWHMFHFNHAATLIFESTLRFESQLKNHQDGLNPGMAVNLAEEMGKVGSNSSPSFAAILPLALQKEYQDSTEKMAIRSHIS</sequence>
<proteinExistence type="predicted"/>
<evidence type="ECO:0000313" key="1">
    <source>
        <dbReference type="EMBL" id="KAK8558899.1"/>
    </source>
</evidence>
<dbReference type="EMBL" id="JBBPBM010000015">
    <property type="protein sequence ID" value="KAK8558899.1"/>
    <property type="molecule type" value="Genomic_DNA"/>
</dbReference>
<protein>
    <submittedName>
        <fullName evidence="1">Uncharacterized protein</fullName>
    </submittedName>
</protein>